<dbReference type="Proteomes" id="UP000304900">
    <property type="component" value="Unassembled WGS sequence"/>
</dbReference>
<dbReference type="PROSITE" id="PS51257">
    <property type="entry name" value="PROKAR_LIPOPROTEIN"/>
    <property type="match status" value="1"/>
</dbReference>
<feature type="chain" id="PRO_5020366903" description="Lipocalin-like domain-containing protein" evidence="1">
    <location>
        <begin position="24"/>
        <end position="160"/>
    </location>
</feature>
<proteinExistence type="predicted"/>
<evidence type="ECO:0000256" key="1">
    <source>
        <dbReference type="SAM" id="SignalP"/>
    </source>
</evidence>
<organism evidence="3 4">
    <name type="scientific">Dyadobacter frigoris</name>
    <dbReference type="NCBI Taxonomy" id="2576211"/>
    <lineage>
        <taxon>Bacteria</taxon>
        <taxon>Pseudomonadati</taxon>
        <taxon>Bacteroidota</taxon>
        <taxon>Cytophagia</taxon>
        <taxon>Cytophagales</taxon>
        <taxon>Spirosomataceae</taxon>
        <taxon>Dyadobacter</taxon>
    </lineage>
</organism>
<evidence type="ECO:0000259" key="2">
    <source>
        <dbReference type="Pfam" id="PF13648"/>
    </source>
</evidence>
<keyword evidence="1" id="KW-0732">Signal</keyword>
<gene>
    <name evidence="3" type="ORF">FDK13_00845</name>
</gene>
<dbReference type="InterPro" id="IPR024311">
    <property type="entry name" value="Lipocalin-like"/>
</dbReference>
<dbReference type="AlphaFoldDB" id="A0A4U6D8I8"/>
<sequence>MKIFNRFSKTAFLTFLLMSIVFVACKNNDDDTTTPVDNNPIVGKWQLTAIAPETAGTTINGLDLLPALAPCIYSLKFTFTSDNKVALSDCDAAVALIGGLIKIESTTTWKVDSGNLILTNGTTTNTFGLTQNTNDMKIVVNTNTTGTGAAVNAVLSLKRL</sequence>
<reference evidence="3 4" key="1">
    <citation type="submission" date="2019-05" db="EMBL/GenBank/DDBJ databases">
        <title>Dyadobacter AR-3-8 sp. nov., isolated from arctic soil.</title>
        <authorList>
            <person name="Chaudhary D.K."/>
        </authorList>
    </citation>
    <scope>NUCLEOTIDE SEQUENCE [LARGE SCALE GENOMIC DNA]</scope>
    <source>
        <strain evidence="3 4">AR-3-8</strain>
    </source>
</reference>
<dbReference type="OrthoDB" id="957142at2"/>
<accession>A0A4U6D8I8</accession>
<evidence type="ECO:0000313" key="3">
    <source>
        <dbReference type="EMBL" id="TKT93792.1"/>
    </source>
</evidence>
<dbReference type="EMBL" id="SZVO01000001">
    <property type="protein sequence ID" value="TKT93792.1"/>
    <property type="molecule type" value="Genomic_DNA"/>
</dbReference>
<protein>
    <recommendedName>
        <fullName evidence="2">Lipocalin-like domain-containing protein</fullName>
    </recommendedName>
</protein>
<dbReference type="RefSeq" id="WP_137338084.1">
    <property type="nucleotide sequence ID" value="NZ_BSQH01000001.1"/>
</dbReference>
<evidence type="ECO:0000313" key="4">
    <source>
        <dbReference type="Proteomes" id="UP000304900"/>
    </source>
</evidence>
<name>A0A4U6D8I8_9BACT</name>
<keyword evidence="4" id="KW-1185">Reference proteome</keyword>
<comment type="caution">
    <text evidence="3">The sequence shown here is derived from an EMBL/GenBank/DDBJ whole genome shotgun (WGS) entry which is preliminary data.</text>
</comment>
<dbReference type="Pfam" id="PF13648">
    <property type="entry name" value="Lipocalin_4"/>
    <property type="match status" value="1"/>
</dbReference>
<feature type="signal peptide" evidence="1">
    <location>
        <begin position="1"/>
        <end position="23"/>
    </location>
</feature>
<feature type="domain" description="Lipocalin-like" evidence="2">
    <location>
        <begin position="41"/>
        <end position="138"/>
    </location>
</feature>